<dbReference type="EMBL" id="RJKX01000011">
    <property type="protein sequence ID" value="ROQ01780.1"/>
    <property type="molecule type" value="Genomic_DNA"/>
</dbReference>
<feature type="transmembrane region" description="Helical" evidence="1">
    <location>
        <begin position="45"/>
        <end position="64"/>
    </location>
</feature>
<keyword evidence="1" id="KW-0812">Transmembrane</keyword>
<sequence>MAPEAWSLDPLAVTAILGMAAATYAMRAGGFWIMRWLPMSRGMEAWLRHIPGAVIVSLLAPMVARGGWPEVIGTVVAAAVMRVAGHDLVAIMAGIASVALLRQVL</sequence>
<reference evidence="2 3" key="1">
    <citation type="submission" date="2018-11" db="EMBL/GenBank/DDBJ databases">
        <title>Genomic Encyclopedia of Type Strains, Phase IV (KMG-IV): sequencing the most valuable type-strain genomes for metagenomic binning, comparative biology and taxonomic classification.</title>
        <authorList>
            <person name="Goeker M."/>
        </authorList>
    </citation>
    <scope>NUCLEOTIDE SEQUENCE [LARGE SCALE GENOMIC DNA]</scope>
    <source>
        <strain evidence="2 3">DSM 5900</strain>
    </source>
</reference>
<comment type="caution">
    <text evidence="2">The sequence shown here is derived from an EMBL/GenBank/DDBJ whole genome shotgun (WGS) entry which is preliminary data.</text>
</comment>
<feature type="transmembrane region" description="Helical" evidence="1">
    <location>
        <begin position="76"/>
        <end position="101"/>
    </location>
</feature>
<dbReference type="InterPro" id="IPR008407">
    <property type="entry name" value="Brnchd-chn_aa_trnsp_AzlD"/>
</dbReference>
<dbReference type="Proteomes" id="UP000278222">
    <property type="component" value="Unassembled WGS sequence"/>
</dbReference>
<dbReference type="Pfam" id="PF05437">
    <property type="entry name" value="AzlD"/>
    <property type="match status" value="1"/>
</dbReference>
<proteinExistence type="predicted"/>
<keyword evidence="1" id="KW-1133">Transmembrane helix</keyword>
<organism evidence="2 3">
    <name type="scientific">Stella humosa</name>
    <dbReference type="NCBI Taxonomy" id="94"/>
    <lineage>
        <taxon>Bacteria</taxon>
        <taxon>Pseudomonadati</taxon>
        <taxon>Pseudomonadota</taxon>
        <taxon>Alphaproteobacteria</taxon>
        <taxon>Rhodospirillales</taxon>
        <taxon>Stellaceae</taxon>
        <taxon>Stella</taxon>
    </lineage>
</organism>
<dbReference type="OrthoDB" id="3078300at2"/>
<accession>A0A3N1MGM4</accession>
<name>A0A3N1MGM4_9PROT</name>
<evidence type="ECO:0000313" key="3">
    <source>
        <dbReference type="Proteomes" id="UP000278222"/>
    </source>
</evidence>
<evidence type="ECO:0000313" key="2">
    <source>
        <dbReference type="EMBL" id="ROQ01780.1"/>
    </source>
</evidence>
<dbReference type="AlphaFoldDB" id="A0A3N1MGM4"/>
<keyword evidence="3" id="KW-1185">Reference proteome</keyword>
<protein>
    <submittedName>
        <fullName evidence="2">Putative membrane protein</fullName>
    </submittedName>
</protein>
<dbReference type="RefSeq" id="WP_123688509.1">
    <property type="nucleotide sequence ID" value="NZ_AP019700.1"/>
</dbReference>
<keyword evidence="1" id="KW-0472">Membrane</keyword>
<feature type="transmembrane region" description="Helical" evidence="1">
    <location>
        <begin position="12"/>
        <end position="33"/>
    </location>
</feature>
<gene>
    <name evidence="2" type="ORF">EDC65_0967</name>
</gene>
<evidence type="ECO:0000256" key="1">
    <source>
        <dbReference type="SAM" id="Phobius"/>
    </source>
</evidence>